<sequence length="770" mass="88038">MSQANKNNYVLQAVEPTPSGSAYFRALPEKEPKLLTLQTPTIRDQRTLIWRNKNTDDSNKWDGIVTSIEAYDRWTTHGWSTYAPIVGLILIDVEASDVNDFTDRLFAISKEVPLVLLSQKVLSLKSADFWEENFDNVVNLDTIMESYPFLKPWSNTVEDAIHMFAIICRYNRVIGFNEKYAVERPSDIVFEQQAVPQQAWLVTQFYAAKSAERASEIKECLRRNCACPYLDKIVLLNERDYSGVWMNGPEGPIPGSEKIKQVVIGDRLMYADFLRYVNKHVPEGVYAILANADIYFGDSLLELWKINMVDKMLALLRWDQGEDAEPENAIIFGPRADSQDAWIVLSDSAKQRKWDYKPFQFQLGQAGCDNAFAGHMLQQRFCLCNPALTFKTFHLHNSNIRTYDKKDYIRAPIYINLVPTYLIDTRQETIPLTKSVEHLCNQLVTFEVQSSSMSNEITYCTMLEKDGRYKWEPSVENHYFEPAIPVYTWNQPVAVTPNGLVYDLRTIYMGKHADDPMYNYWKGTSADILVPMCKVDTMLAIPFESTAVFDHIDTYITYYLSRVLRLTAMNTTASFWLPPAFAPLLKDFSINLNRAVPFNGQPCWAEKVVGFLPGPCSNELGSEDIACLRSHHEWIMYPLKRVCTVIIDNILTETVAKQLFFPLLMLTGKGWTLRCIKKESEPADFFGSSICITYKSLKAASIWACPKECCLIEFQQELDIRGEIQHLAHVSELKAWVLLLSKGSITDVQEQMAVQLGKWLKKNGGEIVMG</sequence>
<protein>
    <submittedName>
        <fullName evidence="1">Uncharacterized protein</fullName>
    </submittedName>
</protein>
<dbReference type="EMBL" id="MN740183">
    <property type="protein sequence ID" value="QHT92370.1"/>
    <property type="molecule type" value="Genomic_DNA"/>
</dbReference>
<name>A0A6C0IIA9_9ZZZZ</name>
<dbReference type="PANTHER" id="PTHR40743:SF1">
    <property type="entry name" value="POSSIBLE GLYCOSYLTRANSFERASE"/>
    <property type="match status" value="1"/>
</dbReference>
<reference evidence="1" key="1">
    <citation type="journal article" date="2020" name="Nature">
        <title>Giant virus diversity and host interactions through global metagenomics.</title>
        <authorList>
            <person name="Schulz F."/>
            <person name="Roux S."/>
            <person name="Paez-Espino D."/>
            <person name="Jungbluth S."/>
            <person name="Walsh D.A."/>
            <person name="Denef V.J."/>
            <person name="McMahon K.D."/>
            <person name="Konstantinidis K.T."/>
            <person name="Eloe-Fadrosh E.A."/>
            <person name="Kyrpides N.C."/>
            <person name="Woyke T."/>
        </authorList>
    </citation>
    <scope>NUCLEOTIDE SEQUENCE</scope>
    <source>
        <strain evidence="1">GVMAG-M-3300023184-88</strain>
    </source>
</reference>
<dbReference type="PANTHER" id="PTHR40743">
    <property type="entry name" value="NUCLEOTIDE-DIPHOSPHO-SUGAR TRANSFERASE CONTAINING PROTEIN"/>
    <property type="match status" value="1"/>
</dbReference>
<accession>A0A6C0IIA9</accession>
<dbReference type="AlphaFoldDB" id="A0A6C0IIA9"/>
<organism evidence="1">
    <name type="scientific">viral metagenome</name>
    <dbReference type="NCBI Taxonomy" id="1070528"/>
    <lineage>
        <taxon>unclassified sequences</taxon>
        <taxon>metagenomes</taxon>
        <taxon>organismal metagenomes</taxon>
    </lineage>
</organism>
<proteinExistence type="predicted"/>
<evidence type="ECO:0000313" key="1">
    <source>
        <dbReference type="EMBL" id="QHT92370.1"/>
    </source>
</evidence>